<dbReference type="InterPro" id="IPR001173">
    <property type="entry name" value="Glyco_trans_2-like"/>
</dbReference>
<dbReference type="PANTHER" id="PTHR22916">
    <property type="entry name" value="GLYCOSYLTRANSFERASE"/>
    <property type="match status" value="1"/>
</dbReference>
<dbReference type="AlphaFoldDB" id="A0AAR5PLL8"/>
<feature type="domain" description="Glycosyltransferase 2-like" evidence="1">
    <location>
        <begin position="9"/>
        <end position="182"/>
    </location>
</feature>
<accession>A0AAR5PLL8</accession>
<sequence>MTSNNHFISIIIPIYNGATWIENCFKSILKQTAIGVLKLELCICDDCSTDNTPQLLSDWKSTFEDAGVALKVHRNADCTKGVGYAKNRAVKLSQGDFLCFQDIDDVMLPNRILRQYWRALQEHSHTIVGSQFRRDPANSTVRYTKWANNLTQEQLNLQVFTSHGPTVIMPTWFCNRRVFERIGGFCECKKGCPEDLVFFNKHLNMGGQISRVDEILLVYTYHTGQATFSVNEVQRLEQTILGKYIKFTIWNAGKQGRKFYNSLSEENRAKVVAFCDVDVNKIGKKYRSFDEHRRRFNNEVDIIHFQKAVPPFIVCVKTDLTDGAFENNLQMLNLKEGDDYVMFS</sequence>
<dbReference type="Gene3D" id="3.90.550.10">
    <property type="entry name" value="Spore Coat Polysaccharide Biosynthesis Protein SpsA, Chain A"/>
    <property type="match status" value="1"/>
</dbReference>
<reference evidence="2" key="2">
    <citation type="submission" date="2024-08" db="UniProtKB">
        <authorList>
            <consortium name="EnsemblMetazoa"/>
        </authorList>
    </citation>
    <scope>IDENTIFICATION</scope>
</reference>
<organism evidence="2 3">
    <name type="scientific">Dendroctonus ponderosae</name>
    <name type="common">Mountain pine beetle</name>
    <dbReference type="NCBI Taxonomy" id="77166"/>
    <lineage>
        <taxon>Eukaryota</taxon>
        <taxon>Metazoa</taxon>
        <taxon>Ecdysozoa</taxon>
        <taxon>Arthropoda</taxon>
        <taxon>Hexapoda</taxon>
        <taxon>Insecta</taxon>
        <taxon>Pterygota</taxon>
        <taxon>Neoptera</taxon>
        <taxon>Endopterygota</taxon>
        <taxon>Coleoptera</taxon>
        <taxon>Polyphaga</taxon>
        <taxon>Cucujiformia</taxon>
        <taxon>Curculionidae</taxon>
        <taxon>Scolytinae</taxon>
        <taxon>Dendroctonus</taxon>
    </lineage>
</organism>
<dbReference type="PANTHER" id="PTHR22916:SF3">
    <property type="entry name" value="UDP-GLCNAC:BETAGAL BETA-1,3-N-ACETYLGLUCOSAMINYLTRANSFERASE-LIKE PROTEIN 1"/>
    <property type="match status" value="1"/>
</dbReference>
<dbReference type="InterPro" id="IPR029044">
    <property type="entry name" value="Nucleotide-diphossugar_trans"/>
</dbReference>
<dbReference type="GO" id="GO:0016758">
    <property type="term" value="F:hexosyltransferase activity"/>
    <property type="evidence" value="ECO:0007669"/>
    <property type="project" value="UniProtKB-ARBA"/>
</dbReference>
<keyword evidence="3" id="KW-1185">Reference proteome</keyword>
<dbReference type="SUPFAM" id="SSF53448">
    <property type="entry name" value="Nucleotide-diphospho-sugar transferases"/>
    <property type="match status" value="1"/>
</dbReference>
<proteinExistence type="predicted"/>
<evidence type="ECO:0000313" key="3">
    <source>
        <dbReference type="Proteomes" id="UP000019118"/>
    </source>
</evidence>
<evidence type="ECO:0000313" key="2">
    <source>
        <dbReference type="EnsemblMetazoa" id="XP_019761925.1"/>
    </source>
</evidence>
<name>A0AAR5PLL8_DENPD</name>
<reference evidence="3" key="1">
    <citation type="journal article" date="2013" name="Genome Biol.">
        <title>Draft genome of the mountain pine beetle, Dendroctonus ponderosae Hopkins, a major forest pest.</title>
        <authorList>
            <person name="Keeling C.I."/>
            <person name="Yuen M.M."/>
            <person name="Liao N.Y."/>
            <person name="Docking T.R."/>
            <person name="Chan S.K."/>
            <person name="Taylor G.A."/>
            <person name="Palmquist D.L."/>
            <person name="Jackman S.D."/>
            <person name="Nguyen A."/>
            <person name="Li M."/>
            <person name="Henderson H."/>
            <person name="Janes J.K."/>
            <person name="Zhao Y."/>
            <person name="Pandoh P."/>
            <person name="Moore R."/>
            <person name="Sperling F.A."/>
            <person name="Huber D.P."/>
            <person name="Birol I."/>
            <person name="Jones S.J."/>
            <person name="Bohlmann J."/>
        </authorList>
    </citation>
    <scope>NUCLEOTIDE SEQUENCE</scope>
</reference>
<protein>
    <recommendedName>
        <fullName evidence="1">Glycosyltransferase 2-like domain-containing protein</fullName>
    </recommendedName>
</protein>
<evidence type="ECO:0000259" key="1">
    <source>
        <dbReference type="Pfam" id="PF00535"/>
    </source>
</evidence>
<dbReference type="Pfam" id="PF00535">
    <property type="entry name" value="Glycos_transf_2"/>
    <property type="match status" value="1"/>
</dbReference>
<dbReference type="Proteomes" id="UP000019118">
    <property type="component" value="Unassembled WGS sequence"/>
</dbReference>
<dbReference type="EnsemblMetazoa" id="XM_019906366.1">
    <property type="protein sequence ID" value="XP_019761925.1"/>
    <property type="gene ID" value="LOC109538925"/>
</dbReference>